<protein>
    <submittedName>
        <fullName evidence="1">Uncharacterized protein</fullName>
    </submittedName>
</protein>
<dbReference type="AlphaFoldDB" id="A0A8W8MR40"/>
<proteinExistence type="predicted"/>
<name>A0A8W8MR40_MAGGI</name>
<reference evidence="1" key="1">
    <citation type="submission" date="2022-08" db="UniProtKB">
        <authorList>
            <consortium name="EnsemblMetazoa"/>
        </authorList>
    </citation>
    <scope>IDENTIFICATION</scope>
    <source>
        <strain evidence="1">05x7-T-G4-1.051#20</strain>
    </source>
</reference>
<evidence type="ECO:0000313" key="1">
    <source>
        <dbReference type="EnsemblMetazoa" id="G34949.2:cds"/>
    </source>
</evidence>
<sequence>MKDKLISLSNLVDCISKLRDEIKRQYDVLCSEKGDICSLFAKDIEEAKMFLDRAHEQWLKRFEVEHSRNTDNIKFERLSRSTEFLNFLKPHTVCFIRENDLCHADPRKVTTDILSYAEYLNEGVGILTVIIGQLLRRHPWASRTSFNDVTIVMTVNSQLKSETEKLHGIHFWFHRGFWADLTYLGRDGVQH</sequence>
<keyword evidence="2" id="KW-1185">Reference proteome</keyword>
<dbReference type="Proteomes" id="UP000005408">
    <property type="component" value="Unassembled WGS sequence"/>
</dbReference>
<dbReference type="EnsemblMetazoa" id="G34949.2">
    <property type="protein sequence ID" value="G34949.2:cds"/>
    <property type="gene ID" value="G34949"/>
</dbReference>
<evidence type="ECO:0000313" key="2">
    <source>
        <dbReference type="Proteomes" id="UP000005408"/>
    </source>
</evidence>
<accession>A0A8W8MR40</accession>
<organism evidence="1 2">
    <name type="scientific">Magallana gigas</name>
    <name type="common">Pacific oyster</name>
    <name type="synonym">Crassostrea gigas</name>
    <dbReference type="NCBI Taxonomy" id="29159"/>
    <lineage>
        <taxon>Eukaryota</taxon>
        <taxon>Metazoa</taxon>
        <taxon>Spiralia</taxon>
        <taxon>Lophotrochozoa</taxon>
        <taxon>Mollusca</taxon>
        <taxon>Bivalvia</taxon>
        <taxon>Autobranchia</taxon>
        <taxon>Pteriomorphia</taxon>
        <taxon>Ostreida</taxon>
        <taxon>Ostreoidea</taxon>
        <taxon>Ostreidae</taxon>
        <taxon>Magallana</taxon>
    </lineage>
</organism>